<dbReference type="NCBIfam" id="NF005626">
    <property type="entry name" value="PRK07376.1"/>
    <property type="match status" value="1"/>
</dbReference>
<comment type="function">
    <text evidence="11">NDH-1 shuttles electrons from NAD(P)H, via FMN and iron-sulfur (Fe-S) centers, to quinones in the respiratory chain. The immediate electron acceptor for the enzyme in this species is believed to be plastoquinone. Couples the redox reaction to proton translocation (for every two electrons transferred, four hydrogen ions are translocated across the cytoplasmic membrane), and thus conserves the redox energy in a proton gradient.</text>
</comment>
<keyword evidence="5" id="KW-0521">NADP</keyword>
<dbReference type="Pfam" id="PF00662">
    <property type="entry name" value="Proton_antipo_N"/>
    <property type="match status" value="1"/>
</dbReference>
<evidence type="ECO:0000259" key="18">
    <source>
        <dbReference type="Pfam" id="PF01010"/>
    </source>
</evidence>
<protein>
    <submittedName>
        <fullName evidence="19">NADH dehydrogenase subunit 5</fullName>
    </submittedName>
</protein>
<feature type="transmembrane region" description="Helical" evidence="15">
    <location>
        <begin position="96"/>
        <end position="115"/>
    </location>
</feature>
<dbReference type="InterPro" id="IPR001516">
    <property type="entry name" value="Proton_antipo_N"/>
</dbReference>
<dbReference type="STRING" id="59925.EU91_0318"/>
<accession>A0A0A1ZG30</accession>
<dbReference type="RefSeq" id="WP_032523923.1">
    <property type="nucleotide sequence ID" value="NZ_CP138934.1"/>
</dbReference>
<name>A0A0A1ZG30_PROMR</name>
<evidence type="ECO:0000256" key="8">
    <source>
        <dbReference type="ARBA" id="ARBA00022989"/>
    </source>
</evidence>
<comment type="catalytic activity">
    <reaction evidence="12">
        <text>a plastoquinone + NADPH + (n+1) H(+)(in) = a plastoquinol + NADP(+) + n H(+)(out)</text>
        <dbReference type="Rhea" id="RHEA:42612"/>
        <dbReference type="Rhea" id="RHEA-COMP:9561"/>
        <dbReference type="Rhea" id="RHEA-COMP:9562"/>
        <dbReference type="ChEBI" id="CHEBI:15378"/>
        <dbReference type="ChEBI" id="CHEBI:17757"/>
        <dbReference type="ChEBI" id="CHEBI:57783"/>
        <dbReference type="ChEBI" id="CHEBI:58349"/>
        <dbReference type="ChEBI" id="CHEBI:62192"/>
    </reaction>
</comment>
<feature type="transmembrane region" description="Helical" evidence="15">
    <location>
        <begin position="147"/>
        <end position="166"/>
    </location>
</feature>
<evidence type="ECO:0000256" key="13">
    <source>
        <dbReference type="ARBA" id="ARBA00048026"/>
    </source>
</evidence>
<feature type="transmembrane region" description="Helical" evidence="15">
    <location>
        <begin position="259"/>
        <end position="278"/>
    </location>
</feature>
<evidence type="ECO:0000259" key="16">
    <source>
        <dbReference type="Pfam" id="PF00361"/>
    </source>
</evidence>
<dbReference type="PRINTS" id="PR01435">
    <property type="entry name" value="NPOXDRDTASE5"/>
</dbReference>
<dbReference type="GO" id="GO:0008137">
    <property type="term" value="F:NADH dehydrogenase (ubiquinone) activity"/>
    <property type="evidence" value="ECO:0007669"/>
    <property type="project" value="InterPro"/>
</dbReference>
<keyword evidence="7" id="KW-1278">Translocase</keyword>
<comment type="catalytic activity">
    <reaction evidence="13">
        <text>a plastoquinone + NADH + (n+1) H(+)(in) = a plastoquinol + NAD(+) + n H(+)(out)</text>
        <dbReference type="Rhea" id="RHEA:42608"/>
        <dbReference type="Rhea" id="RHEA-COMP:9561"/>
        <dbReference type="Rhea" id="RHEA-COMP:9562"/>
        <dbReference type="ChEBI" id="CHEBI:15378"/>
        <dbReference type="ChEBI" id="CHEBI:17757"/>
        <dbReference type="ChEBI" id="CHEBI:57540"/>
        <dbReference type="ChEBI" id="CHEBI:57945"/>
        <dbReference type="ChEBI" id="CHEBI:62192"/>
    </reaction>
</comment>
<dbReference type="EMBL" id="JNAH01000003">
    <property type="protein sequence ID" value="KGF88385.1"/>
    <property type="molecule type" value="Genomic_DNA"/>
</dbReference>
<comment type="caution">
    <text evidence="19">The sequence shown here is derived from an EMBL/GenBank/DDBJ whole genome shotgun (WGS) entry which is preliminary data.</text>
</comment>
<keyword evidence="4" id="KW-0874">Quinone</keyword>
<evidence type="ECO:0000313" key="19">
    <source>
        <dbReference type="EMBL" id="KGF88385.1"/>
    </source>
</evidence>
<evidence type="ECO:0000256" key="4">
    <source>
        <dbReference type="ARBA" id="ARBA00022719"/>
    </source>
</evidence>
<dbReference type="NCBIfam" id="NF005141">
    <property type="entry name" value="PRK06590.1"/>
    <property type="match status" value="1"/>
</dbReference>
<keyword evidence="9" id="KW-0520">NAD</keyword>
<dbReference type="GO" id="GO:0048038">
    <property type="term" value="F:quinone binding"/>
    <property type="evidence" value="ECO:0007669"/>
    <property type="project" value="UniProtKB-KW"/>
</dbReference>
<evidence type="ECO:0000256" key="9">
    <source>
        <dbReference type="ARBA" id="ARBA00023027"/>
    </source>
</evidence>
<evidence type="ECO:0000256" key="10">
    <source>
        <dbReference type="ARBA" id="ARBA00023136"/>
    </source>
</evidence>
<evidence type="ECO:0000256" key="5">
    <source>
        <dbReference type="ARBA" id="ARBA00022857"/>
    </source>
</evidence>
<evidence type="ECO:0000256" key="12">
    <source>
        <dbReference type="ARBA" id="ARBA00047726"/>
    </source>
</evidence>
<dbReference type="GO" id="GO:0012505">
    <property type="term" value="C:endomembrane system"/>
    <property type="evidence" value="ECO:0007669"/>
    <property type="project" value="UniProtKB-SubCell"/>
</dbReference>
<feature type="transmembrane region" description="Helical" evidence="15">
    <location>
        <begin position="290"/>
        <end position="310"/>
    </location>
</feature>
<feature type="transmembrane region" description="Helical" evidence="15">
    <location>
        <begin position="178"/>
        <end position="200"/>
    </location>
</feature>
<evidence type="ECO:0000256" key="6">
    <source>
        <dbReference type="ARBA" id="ARBA00022957"/>
    </source>
</evidence>
<dbReference type="GO" id="GO:0042773">
    <property type="term" value="P:ATP synthesis coupled electron transport"/>
    <property type="evidence" value="ECO:0007669"/>
    <property type="project" value="InterPro"/>
</dbReference>
<dbReference type="PANTHER" id="PTHR42829">
    <property type="entry name" value="NADH-UBIQUINONE OXIDOREDUCTASE CHAIN 5"/>
    <property type="match status" value="1"/>
</dbReference>
<keyword evidence="6" id="KW-0618">Plastoquinone</keyword>
<evidence type="ECO:0000256" key="11">
    <source>
        <dbReference type="ARBA" id="ARBA00025624"/>
    </source>
</evidence>
<dbReference type="GO" id="GO:0003954">
    <property type="term" value="F:NADH dehydrogenase activity"/>
    <property type="evidence" value="ECO:0007669"/>
    <property type="project" value="TreeGrafter"/>
</dbReference>
<feature type="domain" description="NADH:ubiquinone/plastoquinone oxidoreductase chloroplast chain 5 C-terminal" evidence="18">
    <location>
        <begin position="492"/>
        <end position="611"/>
    </location>
</feature>
<feature type="transmembrane region" description="Helical" evidence="15">
    <location>
        <begin position="39"/>
        <end position="60"/>
    </location>
</feature>
<evidence type="ECO:0000259" key="17">
    <source>
        <dbReference type="Pfam" id="PF00662"/>
    </source>
</evidence>
<comment type="subcellular location">
    <subcellularLocation>
        <location evidence="1">Endomembrane system</location>
        <topology evidence="1">Multi-pass membrane protein</topology>
    </subcellularLocation>
    <subcellularLocation>
        <location evidence="14">Membrane</location>
        <topology evidence="14">Multi-pass membrane protein</topology>
    </subcellularLocation>
</comment>
<feature type="domain" description="NADH:quinone oxidoreductase/Mrp antiporter transmembrane" evidence="16">
    <location>
        <begin position="141"/>
        <end position="441"/>
    </location>
</feature>
<feature type="domain" description="NADH-Ubiquinone oxidoreductase (complex I) chain 5 N-terminal" evidence="17">
    <location>
        <begin position="75"/>
        <end position="125"/>
    </location>
</feature>
<proteinExistence type="inferred from homology"/>
<dbReference type="PRINTS" id="PR01434">
    <property type="entry name" value="NADHDHGNASE5"/>
</dbReference>
<evidence type="ECO:0000256" key="14">
    <source>
        <dbReference type="RuleBase" id="RU000320"/>
    </source>
</evidence>
<dbReference type="Gene3D" id="1.20.5.2700">
    <property type="match status" value="1"/>
</dbReference>
<dbReference type="GO" id="GO:0015990">
    <property type="term" value="P:electron transport coupled proton transport"/>
    <property type="evidence" value="ECO:0007669"/>
    <property type="project" value="TreeGrafter"/>
</dbReference>
<evidence type="ECO:0000256" key="7">
    <source>
        <dbReference type="ARBA" id="ARBA00022967"/>
    </source>
</evidence>
<dbReference type="AlphaFoldDB" id="A0A0A1ZG30"/>
<dbReference type="OrthoDB" id="9807568at2"/>
<keyword evidence="3 14" id="KW-0812">Transmembrane</keyword>
<dbReference type="NCBIfam" id="TIGR01974">
    <property type="entry name" value="NDH_I_L"/>
    <property type="match status" value="1"/>
</dbReference>
<evidence type="ECO:0000256" key="2">
    <source>
        <dbReference type="ARBA" id="ARBA00008200"/>
    </source>
</evidence>
<dbReference type="Proteomes" id="UP000030598">
    <property type="component" value="Unassembled WGS sequence"/>
</dbReference>
<feature type="transmembrane region" description="Helical" evidence="15">
    <location>
        <begin position="121"/>
        <end position="140"/>
    </location>
</feature>
<dbReference type="PANTHER" id="PTHR42829:SF2">
    <property type="entry name" value="NADH-UBIQUINONE OXIDOREDUCTASE CHAIN 5"/>
    <property type="match status" value="1"/>
</dbReference>
<comment type="similarity">
    <text evidence="2">Belongs to the complex I subunit 5 family.</text>
</comment>
<dbReference type="InterPro" id="IPR003945">
    <property type="entry name" value="NU5C-like"/>
</dbReference>
<feature type="transmembrane region" description="Helical" evidence="15">
    <location>
        <begin position="424"/>
        <end position="447"/>
    </location>
</feature>
<dbReference type="Pfam" id="PF01010">
    <property type="entry name" value="Proton_antipo_C"/>
    <property type="match status" value="1"/>
</dbReference>
<dbReference type="InterPro" id="IPR001750">
    <property type="entry name" value="ND/Mrp_TM"/>
</dbReference>
<feature type="transmembrane region" description="Helical" evidence="15">
    <location>
        <begin position="391"/>
        <end position="412"/>
    </location>
</feature>
<evidence type="ECO:0000256" key="1">
    <source>
        <dbReference type="ARBA" id="ARBA00004127"/>
    </source>
</evidence>
<reference evidence="20" key="1">
    <citation type="journal article" date="2014" name="Sci. Data">
        <title>Genomes of diverse isolates of the marine cyanobacterium Prochlorococcus.</title>
        <authorList>
            <person name="Biller S."/>
            <person name="Berube P."/>
            <person name="Thompson J."/>
            <person name="Kelly L."/>
            <person name="Roggensack S."/>
            <person name="Awad L."/>
            <person name="Roache-Johnson K."/>
            <person name="Ding H."/>
            <person name="Giovannoni S.J."/>
            <person name="Moore L.R."/>
            <person name="Chisholm S.W."/>
        </authorList>
    </citation>
    <scope>NUCLEOTIDE SEQUENCE [LARGE SCALE GENOMIC DNA]</scope>
    <source>
        <strain evidence="20">GP2</strain>
    </source>
</reference>
<organism evidence="19 20">
    <name type="scientific">Prochlorococcus marinus str. GP2</name>
    <dbReference type="NCBI Taxonomy" id="59925"/>
    <lineage>
        <taxon>Bacteria</taxon>
        <taxon>Bacillati</taxon>
        <taxon>Cyanobacteriota</taxon>
        <taxon>Cyanophyceae</taxon>
        <taxon>Synechococcales</taxon>
        <taxon>Prochlorococcaceae</taxon>
        <taxon>Prochlorococcus</taxon>
    </lineage>
</organism>
<evidence type="ECO:0000256" key="15">
    <source>
        <dbReference type="SAM" id="Phobius"/>
    </source>
</evidence>
<feature type="transmembrane region" description="Helical" evidence="15">
    <location>
        <begin position="500"/>
        <end position="519"/>
    </location>
</feature>
<feature type="transmembrane region" description="Helical" evidence="15">
    <location>
        <begin position="330"/>
        <end position="352"/>
    </location>
</feature>
<evidence type="ECO:0000256" key="3">
    <source>
        <dbReference type="ARBA" id="ARBA00022692"/>
    </source>
</evidence>
<dbReference type="InterPro" id="IPR002128">
    <property type="entry name" value="NADH_UbQ_OxRdtase_chlpt_su5_C"/>
</dbReference>
<feature type="transmembrane region" description="Helical" evidence="15">
    <location>
        <begin position="6"/>
        <end position="27"/>
    </location>
</feature>
<feature type="transmembrane region" description="Helical" evidence="15">
    <location>
        <begin position="544"/>
        <end position="566"/>
    </location>
</feature>
<dbReference type="eggNOG" id="COG1009">
    <property type="taxonomic scope" value="Bacteria"/>
</dbReference>
<gene>
    <name evidence="19" type="ORF">EU91_0318</name>
</gene>
<dbReference type="GO" id="GO:0016020">
    <property type="term" value="C:membrane"/>
    <property type="evidence" value="ECO:0007669"/>
    <property type="project" value="UniProtKB-SubCell"/>
</dbReference>
<dbReference type="InterPro" id="IPR018393">
    <property type="entry name" value="NADHpl_OxRdtase_5_subgr"/>
</dbReference>
<sequence length="673" mass="73665">MPQASEIAWLIPVFPLIGAVLSGLGLISINKKINNSREIVSVGLISFVGISAVISYKALIEQVNGYQSVEKLFVWANAGDFTIPMGFVLDPLGSVMLALVTTITLLVMIYSHGYMAHDKGYVRFFTYLALFSSSMMGLIVSPNLLEIYVFWELVGMCSYLLVGFWYDRDGAAHAAQKAFVVNRVGDFGLLLGILGLFWATNSFDFNEIATGISQSISDNSIPIWAALLLCFLVFLGPMAKSAQFPLHVWLPDAMEGPTPISALIHAATMVAAGIFLVARLQPLYSIFPSIQFIIALVGTITCFLGASIALTQMDLKKGLAYSTVSQLGYMMLAMGCGAPIAGIFHLVTHACFKAMLFLGSGSVIHAMEEVVGHQPILAQDMRLMGGLRKKMPYTSATFLIGCIAISGIPPLAGFWSKDEILGNAFISFPAFWFVGFLTAGLTAFYMFRLYFLTFEGEFRGDNKDLQKQLLIASKLNLDEENEEEHEEHGSIHESPWSMTFPLVFLAVPSVIIGFMGLPWDSKIANLLDPEEAQAAAKAFELKEFLPLAIASVFIASSGIIIAYQAYFVKKINLSILFAQRFPSINQFLSNKWYLDDINEKLFVKGSRKLAKEVLEVDSKVVDGVVNLTGLVTLGSGEGLKYFETGRAQFYALIVFGGVILLVAIFGFQSPQVT</sequence>
<dbReference type="Pfam" id="PF00361">
    <property type="entry name" value="Proton_antipo_M"/>
    <property type="match status" value="1"/>
</dbReference>
<feature type="transmembrane region" description="Helical" evidence="15">
    <location>
        <begin position="649"/>
        <end position="667"/>
    </location>
</feature>
<evidence type="ECO:0000313" key="20">
    <source>
        <dbReference type="Proteomes" id="UP000030598"/>
    </source>
</evidence>
<keyword evidence="10 15" id="KW-0472">Membrane</keyword>
<keyword evidence="8 15" id="KW-1133">Transmembrane helix</keyword>